<dbReference type="PANTHER" id="PTHR46181">
    <property type="entry name" value="MITOCHONDRIAL GLYCINE TRANSPORTER"/>
    <property type="match status" value="1"/>
</dbReference>
<dbReference type="InterPro" id="IPR002067">
    <property type="entry name" value="MCP"/>
</dbReference>
<evidence type="ECO:0000256" key="2">
    <source>
        <dbReference type="ARBA" id="ARBA00022448"/>
    </source>
</evidence>
<gene>
    <name evidence="9" type="ORF">NDN08_004464</name>
</gene>
<keyword evidence="5 6" id="KW-0472">Membrane</keyword>
<dbReference type="GO" id="GO:0005739">
    <property type="term" value="C:mitochondrion"/>
    <property type="evidence" value="ECO:0007669"/>
    <property type="project" value="TreeGrafter"/>
</dbReference>
<keyword evidence="2 7" id="KW-0813">Transport</keyword>
<evidence type="ECO:0000256" key="5">
    <source>
        <dbReference type="ARBA" id="ARBA00023136"/>
    </source>
</evidence>
<evidence type="ECO:0000313" key="10">
    <source>
        <dbReference type="Proteomes" id="UP001157974"/>
    </source>
</evidence>
<evidence type="ECO:0000256" key="1">
    <source>
        <dbReference type="ARBA" id="ARBA00004141"/>
    </source>
</evidence>
<comment type="similarity">
    <text evidence="7">Belongs to the mitochondrial carrier (TC 2.A.29) family.</text>
</comment>
<dbReference type="EMBL" id="JAMWBK010000007">
    <property type="protein sequence ID" value="KAJ8903356.1"/>
    <property type="molecule type" value="Genomic_DNA"/>
</dbReference>
<keyword evidence="4" id="KW-0677">Repeat</keyword>
<proteinExistence type="inferred from homology"/>
<feature type="repeat" description="Solcar" evidence="6">
    <location>
        <begin position="6"/>
        <end position="104"/>
    </location>
</feature>
<evidence type="ECO:0000256" key="3">
    <source>
        <dbReference type="ARBA" id="ARBA00022692"/>
    </source>
</evidence>
<keyword evidence="8" id="KW-1133">Transmembrane helix</keyword>
<dbReference type="InterPro" id="IPR018108">
    <property type="entry name" value="MCP_transmembrane"/>
</dbReference>
<dbReference type="GO" id="GO:0016020">
    <property type="term" value="C:membrane"/>
    <property type="evidence" value="ECO:0007669"/>
    <property type="project" value="UniProtKB-SubCell"/>
</dbReference>
<dbReference type="GO" id="GO:0015187">
    <property type="term" value="F:glycine transmembrane transporter activity"/>
    <property type="evidence" value="ECO:0007669"/>
    <property type="project" value="TreeGrafter"/>
</dbReference>
<dbReference type="InterPro" id="IPR023395">
    <property type="entry name" value="MCP_dom_sf"/>
</dbReference>
<keyword evidence="10" id="KW-1185">Reference proteome</keyword>
<dbReference type="PANTHER" id="PTHR46181:SF3">
    <property type="entry name" value="MITOCHONDRIAL GLYCINE TRANSPORTER"/>
    <property type="match status" value="1"/>
</dbReference>
<reference evidence="9 10" key="1">
    <citation type="journal article" date="2023" name="Nat. Commun.">
        <title>Origin of minicircular mitochondrial genomes in red algae.</title>
        <authorList>
            <person name="Lee Y."/>
            <person name="Cho C.H."/>
            <person name="Lee Y.M."/>
            <person name="Park S.I."/>
            <person name="Yang J.H."/>
            <person name="West J.A."/>
            <person name="Bhattacharya D."/>
            <person name="Yoon H.S."/>
        </authorList>
    </citation>
    <scope>NUCLEOTIDE SEQUENCE [LARGE SCALE GENOMIC DNA]</scope>
    <source>
        <strain evidence="9 10">CCMP1338</strain>
        <tissue evidence="9">Whole cell</tissue>
    </source>
</reference>
<evidence type="ECO:0000313" key="9">
    <source>
        <dbReference type="EMBL" id="KAJ8903356.1"/>
    </source>
</evidence>
<organism evidence="9 10">
    <name type="scientific">Rhodosorus marinus</name>
    <dbReference type="NCBI Taxonomy" id="101924"/>
    <lineage>
        <taxon>Eukaryota</taxon>
        <taxon>Rhodophyta</taxon>
        <taxon>Stylonematophyceae</taxon>
        <taxon>Stylonematales</taxon>
        <taxon>Stylonemataceae</taxon>
        <taxon>Rhodosorus</taxon>
    </lineage>
</organism>
<evidence type="ECO:0000256" key="8">
    <source>
        <dbReference type="SAM" id="Phobius"/>
    </source>
</evidence>
<feature type="transmembrane region" description="Helical" evidence="8">
    <location>
        <begin position="170"/>
        <end position="193"/>
    </location>
</feature>
<protein>
    <recommendedName>
        <fullName evidence="11">Solute carrier family 25 member 38 homolog</fullName>
    </recommendedName>
</protein>
<evidence type="ECO:0000256" key="4">
    <source>
        <dbReference type="ARBA" id="ARBA00022737"/>
    </source>
</evidence>
<name>A0AAV8URY0_9RHOD</name>
<feature type="repeat" description="Solcar" evidence="6">
    <location>
        <begin position="112"/>
        <end position="198"/>
    </location>
</feature>
<feature type="repeat" description="Solcar" evidence="6">
    <location>
        <begin position="214"/>
        <end position="304"/>
    </location>
</feature>
<feature type="transmembrane region" description="Helical" evidence="8">
    <location>
        <begin position="213"/>
        <end position="234"/>
    </location>
</feature>
<dbReference type="Proteomes" id="UP001157974">
    <property type="component" value="Unassembled WGS sequence"/>
</dbReference>
<dbReference type="GO" id="GO:1904983">
    <property type="term" value="P:glycine import into mitochondrion"/>
    <property type="evidence" value="ECO:0007669"/>
    <property type="project" value="TreeGrafter"/>
</dbReference>
<dbReference type="PROSITE" id="PS51257">
    <property type="entry name" value="PROKAR_LIPOPROTEIN"/>
    <property type="match status" value="1"/>
</dbReference>
<dbReference type="PRINTS" id="PR00926">
    <property type="entry name" value="MITOCARRIER"/>
</dbReference>
<comment type="caution">
    <text evidence="9">The sequence shown here is derived from an EMBL/GenBank/DDBJ whole genome shotgun (WGS) entry which is preliminary data.</text>
</comment>
<dbReference type="Gene3D" id="1.50.40.10">
    <property type="entry name" value="Mitochondrial carrier domain"/>
    <property type="match status" value="1"/>
</dbReference>
<keyword evidence="3 6" id="KW-0812">Transmembrane</keyword>
<sequence length="324" mass="35690">MVAGKPKSASNFLAGATSGCITTLLLQPLDVVKTRMQMSTAFSRTVGIESRLMLPPNSGMWKTMVAVARQDGARGLWRGGIPTIMRNMMGVGLYFVTLNNLTTLLKSSDGTLSNSSTLLAGASARSISSMILLPLTVVKTRFEAFELAHKYTGVLHALIVIGRNEGIKGLFAGLLPTIIRDAPYAALYLFFYIKAKEWIQPLFFDGSPSGKGIAAMTINFSCGLLGGGLATLFTQPQDVVKTRMQLSRHKPMYNDKYGSAWQTMKRMFNEEGLYGFFRGSSPRFVKRCLGSAITWTIYEETVLFYDKLLRNRASRKTDEQAVNT</sequence>
<dbReference type="PROSITE" id="PS50920">
    <property type="entry name" value="SOLCAR"/>
    <property type="match status" value="3"/>
</dbReference>
<comment type="subcellular location">
    <subcellularLocation>
        <location evidence="1">Membrane</location>
        <topology evidence="1">Multi-pass membrane protein</topology>
    </subcellularLocation>
</comment>
<evidence type="ECO:0000256" key="6">
    <source>
        <dbReference type="PROSITE-ProRule" id="PRU00282"/>
    </source>
</evidence>
<dbReference type="SUPFAM" id="SSF103506">
    <property type="entry name" value="Mitochondrial carrier"/>
    <property type="match status" value="1"/>
</dbReference>
<evidence type="ECO:0000256" key="7">
    <source>
        <dbReference type="RuleBase" id="RU000488"/>
    </source>
</evidence>
<accession>A0AAV8URY0</accession>
<dbReference type="Pfam" id="PF00153">
    <property type="entry name" value="Mito_carr"/>
    <property type="match status" value="3"/>
</dbReference>
<dbReference type="AlphaFoldDB" id="A0AAV8URY0"/>
<evidence type="ECO:0008006" key="11">
    <source>
        <dbReference type="Google" id="ProtNLM"/>
    </source>
</evidence>